<keyword evidence="3 9" id="KW-0762">Sugar transport</keyword>
<evidence type="ECO:0000313" key="9">
    <source>
        <dbReference type="EMBL" id="QGU26281.1"/>
    </source>
</evidence>
<evidence type="ECO:0000256" key="3">
    <source>
        <dbReference type="ARBA" id="ARBA00022597"/>
    </source>
</evidence>
<organism evidence="9 10">
    <name type="scientific">Microbacterium oryzae</name>
    <dbReference type="NCBI Taxonomy" id="743009"/>
    <lineage>
        <taxon>Bacteria</taxon>
        <taxon>Bacillati</taxon>
        <taxon>Actinomycetota</taxon>
        <taxon>Actinomycetes</taxon>
        <taxon>Micrococcales</taxon>
        <taxon>Microbacteriaceae</taxon>
        <taxon>Microbacterium</taxon>
    </lineage>
</organism>
<dbReference type="RefSeq" id="WP_156240668.1">
    <property type="nucleotide sequence ID" value="NZ_BAAAZL010000007.1"/>
</dbReference>
<feature type="domain" description="PTS EIIB type-3" evidence="8">
    <location>
        <begin position="1"/>
        <end position="105"/>
    </location>
</feature>
<proteinExistence type="predicted"/>
<sequence>MRILVVCGAGASSTFVAHRLNRAARAAGLDLTAFAGTQVSLPVDLDDAHVVLVGPHLETSLDAIREAAAPRGVVVVPLPDDVFTDTDGTRVLALVQAAADPDAPASV</sequence>
<dbReference type="EMBL" id="CP032550">
    <property type="protein sequence ID" value="QGU26281.1"/>
    <property type="molecule type" value="Genomic_DNA"/>
</dbReference>
<dbReference type="PANTHER" id="PTHR34581">
    <property type="entry name" value="PTS SYSTEM N,N'-DIACETYLCHITOBIOSE-SPECIFIC EIIB COMPONENT"/>
    <property type="match status" value="1"/>
</dbReference>
<dbReference type="OrthoDB" id="9808134at2"/>
<keyword evidence="4" id="KW-0808">Transferase</keyword>
<keyword evidence="6" id="KW-0418">Kinase</keyword>
<dbReference type="SUPFAM" id="SSF52794">
    <property type="entry name" value="PTS system IIB component-like"/>
    <property type="match status" value="1"/>
</dbReference>
<dbReference type="GO" id="GO:0008982">
    <property type="term" value="F:protein-N(PI)-phosphohistidine-sugar phosphotransferase activity"/>
    <property type="evidence" value="ECO:0007669"/>
    <property type="project" value="InterPro"/>
</dbReference>
<reference evidence="9 10" key="1">
    <citation type="submission" date="2018-09" db="EMBL/GenBank/DDBJ databases">
        <title>Whole genome sequencing of Microbacterium oryzae strain MB-10T.</title>
        <authorList>
            <person name="Das S.K."/>
        </authorList>
    </citation>
    <scope>NUCLEOTIDE SEQUENCE [LARGE SCALE GENOMIC DNA]</scope>
    <source>
        <strain evidence="9 10">MB-10</strain>
    </source>
</reference>
<dbReference type="KEGG" id="moj:D7D94_00155"/>
<evidence type="ECO:0000313" key="10">
    <source>
        <dbReference type="Proteomes" id="UP000422989"/>
    </source>
</evidence>
<keyword evidence="2" id="KW-0597">Phosphoprotein</keyword>
<evidence type="ECO:0000256" key="1">
    <source>
        <dbReference type="ARBA" id="ARBA00022448"/>
    </source>
</evidence>
<accession>A0A6I6E384</accession>
<dbReference type="InterPro" id="IPR003501">
    <property type="entry name" value="PTS_EIIB_2/3"/>
</dbReference>
<evidence type="ECO:0000256" key="6">
    <source>
        <dbReference type="ARBA" id="ARBA00022777"/>
    </source>
</evidence>
<dbReference type="InterPro" id="IPR051819">
    <property type="entry name" value="PTS_sugar-specific_EIIB"/>
</dbReference>
<evidence type="ECO:0000259" key="8">
    <source>
        <dbReference type="PROSITE" id="PS51100"/>
    </source>
</evidence>
<name>A0A6I6E384_9MICO</name>
<gene>
    <name evidence="9" type="ORF">D7D94_00155</name>
</gene>
<keyword evidence="1" id="KW-0813">Transport</keyword>
<feature type="modified residue" description="Phosphocysteine; by EIIA" evidence="7">
    <location>
        <position position="7"/>
    </location>
</feature>
<evidence type="ECO:0000256" key="2">
    <source>
        <dbReference type="ARBA" id="ARBA00022553"/>
    </source>
</evidence>
<keyword evidence="5" id="KW-0598">Phosphotransferase system</keyword>
<dbReference type="PANTHER" id="PTHR34581:SF2">
    <property type="entry name" value="PTS SYSTEM N,N'-DIACETYLCHITOBIOSE-SPECIFIC EIIB COMPONENT"/>
    <property type="match status" value="1"/>
</dbReference>
<evidence type="ECO:0000256" key="5">
    <source>
        <dbReference type="ARBA" id="ARBA00022683"/>
    </source>
</evidence>
<keyword evidence="10" id="KW-1185">Reference proteome</keyword>
<protein>
    <submittedName>
        <fullName evidence="9">PTS sugar transporter</fullName>
    </submittedName>
</protein>
<dbReference type="GO" id="GO:0009401">
    <property type="term" value="P:phosphoenolpyruvate-dependent sugar phosphotransferase system"/>
    <property type="evidence" value="ECO:0007669"/>
    <property type="project" value="UniProtKB-KW"/>
</dbReference>
<dbReference type="AlphaFoldDB" id="A0A6I6E384"/>
<evidence type="ECO:0000256" key="4">
    <source>
        <dbReference type="ARBA" id="ARBA00022679"/>
    </source>
</evidence>
<dbReference type="GO" id="GO:0016301">
    <property type="term" value="F:kinase activity"/>
    <property type="evidence" value="ECO:0007669"/>
    <property type="project" value="UniProtKB-KW"/>
</dbReference>
<dbReference type="PROSITE" id="PS51100">
    <property type="entry name" value="PTS_EIIB_TYPE_3"/>
    <property type="match status" value="1"/>
</dbReference>
<evidence type="ECO:0000256" key="7">
    <source>
        <dbReference type="PROSITE-ProRule" id="PRU00423"/>
    </source>
</evidence>
<dbReference type="Pfam" id="PF02302">
    <property type="entry name" value="PTS_IIB"/>
    <property type="match status" value="1"/>
</dbReference>
<dbReference type="InterPro" id="IPR013012">
    <property type="entry name" value="PTS_EIIB_3"/>
</dbReference>
<dbReference type="Gene3D" id="3.40.50.2300">
    <property type="match status" value="1"/>
</dbReference>
<dbReference type="Proteomes" id="UP000422989">
    <property type="component" value="Chromosome"/>
</dbReference>
<dbReference type="InterPro" id="IPR036095">
    <property type="entry name" value="PTS_EIIB-like_sf"/>
</dbReference>